<evidence type="ECO:0000313" key="6">
    <source>
        <dbReference type="Proteomes" id="UP000521943"/>
    </source>
</evidence>
<feature type="compositionally biased region" description="Low complexity" evidence="3">
    <location>
        <begin position="385"/>
        <end position="402"/>
    </location>
</feature>
<dbReference type="Gene3D" id="1.10.10.10">
    <property type="entry name" value="Winged helix-like DNA-binding domain superfamily/Winged helix DNA-binding domain"/>
    <property type="match status" value="1"/>
</dbReference>
<feature type="compositionally biased region" description="Polar residues" evidence="3">
    <location>
        <begin position="411"/>
        <end position="420"/>
    </location>
</feature>
<proteinExistence type="predicted"/>
<evidence type="ECO:0000256" key="2">
    <source>
        <dbReference type="PROSITE-ProRule" id="PRU00089"/>
    </source>
</evidence>
<feature type="DNA-binding region" description="Fork-head" evidence="2">
    <location>
        <begin position="240"/>
        <end position="335"/>
    </location>
</feature>
<dbReference type="PROSITE" id="PS00657">
    <property type="entry name" value="FORK_HEAD_1"/>
    <property type="match status" value="1"/>
</dbReference>
<dbReference type="OrthoDB" id="5954824at2759"/>
<dbReference type="EMBL" id="JACGCI010000024">
    <property type="protein sequence ID" value="KAF6756808.1"/>
    <property type="molecule type" value="Genomic_DNA"/>
</dbReference>
<accession>A0A8H6I0T1</accession>
<dbReference type="PANTHER" id="PTHR11829">
    <property type="entry name" value="FORKHEAD BOX PROTEIN"/>
    <property type="match status" value="1"/>
</dbReference>
<feature type="domain" description="Fork-head" evidence="4">
    <location>
        <begin position="240"/>
        <end position="335"/>
    </location>
</feature>
<dbReference type="AlphaFoldDB" id="A0A8H6I0T1"/>
<dbReference type="InterPro" id="IPR018122">
    <property type="entry name" value="TF_fork_head_CS_1"/>
</dbReference>
<dbReference type="InterPro" id="IPR036388">
    <property type="entry name" value="WH-like_DNA-bd_sf"/>
</dbReference>
<dbReference type="CDD" id="cd00059">
    <property type="entry name" value="FH_FOX"/>
    <property type="match status" value="1"/>
</dbReference>
<dbReference type="PROSITE" id="PS50039">
    <property type="entry name" value="FORK_HEAD_3"/>
    <property type="match status" value="1"/>
</dbReference>
<dbReference type="Proteomes" id="UP000521943">
    <property type="component" value="Unassembled WGS sequence"/>
</dbReference>
<organism evidence="5 6">
    <name type="scientific">Ephemerocybe angulata</name>
    <dbReference type="NCBI Taxonomy" id="980116"/>
    <lineage>
        <taxon>Eukaryota</taxon>
        <taxon>Fungi</taxon>
        <taxon>Dikarya</taxon>
        <taxon>Basidiomycota</taxon>
        <taxon>Agaricomycotina</taxon>
        <taxon>Agaricomycetes</taxon>
        <taxon>Agaricomycetidae</taxon>
        <taxon>Agaricales</taxon>
        <taxon>Agaricineae</taxon>
        <taxon>Psathyrellaceae</taxon>
        <taxon>Ephemerocybe</taxon>
    </lineage>
</organism>
<feature type="region of interest" description="Disordered" evidence="3">
    <location>
        <begin position="41"/>
        <end position="76"/>
    </location>
</feature>
<comment type="caution">
    <text evidence="5">The sequence shown here is derived from an EMBL/GenBank/DDBJ whole genome shotgun (WGS) entry which is preliminary data.</text>
</comment>
<sequence length="465" mass="51251">MAILSKNVARTALRLGCATEMSQRPINSNIYHGALSPLEPHQTSQPVQYAPTGNDGLSHEDTPYLQHQRRGTYPPADARNQMMLTTHDIYGQQDYRVHHTQGLNMPGPGPMLGNPYSQPQFSPNLDPRFALSTSPLSDQSFNTSRHNPMSYAFPGHGLPHHSGGRPQMHGSHSYPPPGIDPTAQYMGLESIPLTEQHFENNSNSNHALPAPGDFLRQKLGLKPGDPVNLWSLPDPEPGQRPPHSYPLLVRLAIYGSPNQRMTLKQIYEAIEERFEFYRTQPKGAWRGSIRHNLSLNQVFKNVHRPLTEPGKGNYWEIDHSKGEGYKRDRKRKSRKTTSGAVASEEEEQDFDDLSGCEFEVGMVDSDQSDASQGSMRRASSRASRRASPYASSSANAGTSPSSRRARLPNQYVGSSAQSIDQAVGGMGATDPSSYYLNEVPSSPEGSTGYHSGSSYGSSHSRRGSR</sequence>
<protein>
    <recommendedName>
        <fullName evidence="4">Fork-head domain-containing protein</fullName>
    </recommendedName>
</protein>
<evidence type="ECO:0000313" key="5">
    <source>
        <dbReference type="EMBL" id="KAF6756808.1"/>
    </source>
</evidence>
<keyword evidence="6" id="KW-1185">Reference proteome</keyword>
<dbReference type="SUPFAM" id="SSF46785">
    <property type="entry name" value="Winged helix' DNA-binding domain"/>
    <property type="match status" value="1"/>
</dbReference>
<dbReference type="SMART" id="SM00339">
    <property type="entry name" value="FH"/>
    <property type="match status" value="1"/>
</dbReference>
<comment type="subcellular location">
    <subcellularLocation>
        <location evidence="2">Nucleus</location>
    </subcellularLocation>
</comment>
<name>A0A8H6I0T1_9AGAR</name>
<dbReference type="InterPro" id="IPR036390">
    <property type="entry name" value="WH_DNA-bd_sf"/>
</dbReference>
<dbReference type="Pfam" id="PF00250">
    <property type="entry name" value="Forkhead"/>
    <property type="match status" value="1"/>
</dbReference>
<feature type="compositionally biased region" description="Polar residues" evidence="3">
    <location>
        <begin position="430"/>
        <end position="444"/>
    </location>
</feature>
<dbReference type="GO" id="GO:0005634">
    <property type="term" value="C:nucleus"/>
    <property type="evidence" value="ECO:0007669"/>
    <property type="project" value="UniProtKB-SubCell"/>
</dbReference>
<feature type="compositionally biased region" description="Acidic residues" evidence="3">
    <location>
        <begin position="343"/>
        <end position="354"/>
    </location>
</feature>
<feature type="region of interest" description="Disordered" evidence="3">
    <location>
        <begin position="107"/>
        <end position="128"/>
    </location>
</feature>
<evidence type="ECO:0000259" key="4">
    <source>
        <dbReference type="PROSITE" id="PS50039"/>
    </source>
</evidence>
<gene>
    <name evidence="5" type="ORF">DFP72DRAFT_1066194</name>
</gene>
<reference evidence="5 6" key="1">
    <citation type="submission" date="2020-07" db="EMBL/GenBank/DDBJ databases">
        <title>Comparative genomics of pyrophilous fungi reveals a link between fire events and developmental genes.</title>
        <authorList>
            <consortium name="DOE Joint Genome Institute"/>
            <person name="Steindorff A.S."/>
            <person name="Carver A."/>
            <person name="Calhoun S."/>
            <person name="Stillman K."/>
            <person name="Liu H."/>
            <person name="Lipzen A."/>
            <person name="Pangilinan J."/>
            <person name="Labutti K."/>
            <person name="Bruns T.D."/>
            <person name="Grigoriev I.V."/>
        </authorList>
    </citation>
    <scope>NUCLEOTIDE SEQUENCE [LARGE SCALE GENOMIC DNA]</scope>
    <source>
        <strain evidence="5 6">CBS 144469</strain>
    </source>
</reference>
<dbReference type="PRINTS" id="PR00053">
    <property type="entry name" value="FORKHEAD"/>
</dbReference>
<dbReference type="InterPro" id="IPR050211">
    <property type="entry name" value="FOX_domain-containing"/>
</dbReference>
<dbReference type="GO" id="GO:0000981">
    <property type="term" value="F:DNA-binding transcription factor activity, RNA polymerase II-specific"/>
    <property type="evidence" value="ECO:0007669"/>
    <property type="project" value="TreeGrafter"/>
</dbReference>
<dbReference type="PANTHER" id="PTHR11829:SF343">
    <property type="entry name" value="FORK-HEAD DOMAIN-CONTAINING PROTEIN"/>
    <property type="match status" value="1"/>
</dbReference>
<dbReference type="InterPro" id="IPR001766">
    <property type="entry name" value="Fork_head_dom"/>
</dbReference>
<evidence type="ECO:0000256" key="3">
    <source>
        <dbReference type="SAM" id="MobiDB-lite"/>
    </source>
</evidence>
<feature type="region of interest" description="Disordered" evidence="3">
    <location>
        <begin position="324"/>
        <end position="465"/>
    </location>
</feature>
<keyword evidence="1 2" id="KW-0238">DNA-binding</keyword>
<keyword evidence="2" id="KW-0539">Nucleus</keyword>
<evidence type="ECO:0000256" key="1">
    <source>
        <dbReference type="ARBA" id="ARBA00023125"/>
    </source>
</evidence>
<dbReference type="GO" id="GO:0000978">
    <property type="term" value="F:RNA polymerase II cis-regulatory region sequence-specific DNA binding"/>
    <property type="evidence" value="ECO:0007669"/>
    <property type="project" value="TreeGrafter"/>
</dbReference>
<feature type="compositionally biased region" description="Low complexity" evidence="3">
    <location>
        <begin position="445"/>
        <end position="458"/>
    </location>
</feature>